<accession>A0ABM1MFR5</accession>
<proteinExistence type="predicted"/>
<evidence type="ECO:0000259" key="4">
    <source>
        <dbReference type="PROSITE" id="PS50850"/>
    </source>
</evidence>
<dbReference type="GeneID" id="108560396"/>
<evidence type="ECO:0000313" key="6">
    <source>
        <dbReference type="RefSeq" id="XP_017773415.1"/>
    </source>
</evidence>
<organism evidence="5 6">
    <name type="scientific">Nicrophorus vespilloides</name>
    <name type="common">Boreal carrion beetle</name>
    <dbReference type="NCBI Taxonomy" id="110193"/>
    <lineage>
        <taxon>Eukaryota</taxon>
        <taxon>Metazoa</taxon>
        <taxon>Ecdysozoa</taxon>
        <taxon>Arthropoda</taxon>
        <taxon>Hexapoda</taxon>
        <taxon>Insecta</taxon>
        <taxon>Pterygota</taxon>
        <taxon>Neoptera</taxon>
        <taxon>Endopterygota</taxon>
        <taxon>Coleoptera</taxon>
        <taxon>Polyphaga</taxon>
        <taxon>Staphyliniformia</taxon>
        <taxon>Silphidae</taxon>
        <taxon>Nicrophorinae</taxon>
        <taxon>Nicrophorus</taxon>
    </lineage>
</organism>
<keyword evidence="5" id="KW-1185">Reference proteome</keyword>
<dbReference type="InterPro" id="IPR011701">
    <property type="entry name" value="MFS"/>
</dbReference>
<gene>
    <name evidence="6" type="primary">LOC108560396</name>
</gene>
<keyword evidence="3" id="KW-0812">Transmembrane</keyword>
<feature type="domain" description="Major facilitator superfamily (MFS) profile" evidence="4">
    <location>
        <begin position="261"/>
        <end position="453"/>
    </location>
</feature>
<feature type="transmembrane region" description="Helical" evidence="3">
    <location>
        <begin position="20"/>
        <end position="43"/>
    </location>
</feature>
<dbReference type="Gene3D" id="1.20.1250.20">
    <property type="entry name" value="MFS general substrate transporter like domains"/>
    <property type="match status" value="2"/>
</dbReference>
<sequence>MANRMTITATAPPDGGYGWVIVVCFLIINSCLLPLTQCFGIIYGKQFSDMNITAAEISFLLHLNNSVMCSLGLFSGPLLKRFDFRQVSFMGSCLVCLGILATAFAKSYEALIVTVGIIIGAGQGILMPGMYIAVNSYFKRRLTLAISVQVTGASLTQIFMPQVCRFLLEEYDVQGTILILAGISLNVIPMAILLRPLKKPDPPPVQQTQSDHELESSEKGHVSERLLSPVYRETTVPAKNKQRRCAGIIKMLDLELFADRVYVIIIIGMGISFVSELNVILMTPFILDELAGFAKKDVATAMSVQASADIIGRLVIPIIAHRGGVPSKVMYIISLLGSSLGRTVLSIYYGEYYVVFLACAIVGLSKGIKAVFQSVIIPKHVSPDRLAAATGLNMISNGILSLILGPLIGWSHDISESYVYSLHVATALSLFCVALWTVDYLLSPKKPSQIEGP</sequence>
<dbReference type="PANTHER" id="PTHR11360">
    <property type="entry name" value="MONOCARBOXYLATE TRANSPORTER"/>
    <property type="match status" value="1"/>
</dbReference>
<feature type="transmembrane region" description="Helical" evidence="3">
    <location>
        <begin position="386"/>
        <end position="408"/>
    </location>
</feature>
<keyword evidence="3" id="KW-1133">Transmembrane helix</keyword>
<feature type="region of interest" description="Disordered" evidence="2">
    <location>
        <begin position="199"/>
        <end position="221"/>
    </location>
</feature>
<evidence type="ECO:0000256" key="3">
    <source>
        <dbReference type="SAM" id="Phobius"/>
    </source>
</evidence>
<dbReference type="Proteomes" id="UP000695000">
    <property type="component" value="Unplaced"/>
</dbReference>
<evidence type="ECO:0000256" key="1">
    <source>
        <dbReference type="ARBA" id="ARBA00004141"/>
    </source>
</evidence>
<comment type="subcellular location">
    <subcellularLocation>
        <location evidence="1">Membrane</location>
        <topology evidence="1">Multi-pass membrane protein</topology>
    </subcellularLocation>
</comment>
<evidence type="ECO:0000256" key="2">
    <source>
        <dbReference type="SAM" id="MobiDB-lite"/>
    </source>
</evidence>
<feature type="transmembrane region" description="Helical" evidence="3">
    <location>
        <begin position="420"/>
        <end position="442"/>
    </location>
</feature>
<dbReference type="InterPro" id="IPR050327">
    <property type="entry name" value="Proton-linked_MCT"/>
</dbReference>
<dbReference type="RefSeq" id="XP_017773415.1">
    <property type="nucleotide sequence ID" value="XM_017917926.1"/>
</dbReference>
<name>A0ABM1MFR5_NICVS</name>
<feature type="transmembrane region" description="Helical" evidence="3">
    <location>
        <begin position="87"/>
        <end position="105"/>
    </location>
</feature>
<dbReference type="InterPro" id="IPR036259">
    <property type="entry name" value="MFS_trans_sf"/>
</dbReference>
<dbReference type="PANTHER" id="PTHR11360:SF237">
    <property type="entry name" value="MONOCARBOXYLATE TRANSPORTER 12-B-LIKE PROTEIN"/>
    <property type="match status" value="1"/>
</dbReference>
<feature type="compositionally biased region" description="Basic and acidic residues" evidence="2">
    <location>
        <begin position="210"/>
        <end position="221"/>
    </location>
</feature>
<protein>
    <submittedName>
        <fullName evidence="6">Monocarboxylate transporter 9-like</fullName>
    </submittedName>
</protein>
<dbReference type="PROSITE" id="PS50850">
    <property type="entry name" value="MFS"/>
    <property type="match status" value="1"/>
</dbReference>
<feature type="transmembrane region" description="Helical" evidence="3">
    <location>
        <begin position="261"/>
        <end position="287"/>
    </location>
</feature>
<feature type="transmembrane region" description="Helical" evidence="3">
    <location>
        <begin position="346"/>
        <end position="365"/>
    </location>
</feature>
<dbReference type="SUPFAM" id="SSF103473">
    <property type="entry name" value="MFS general substrate transporter"/>
    <property type="match status" value="1"/>
</dbReference>
<dbReference type="Pfam" id="PF07690">
    <property type="entry name" value="MFS_1"/>
    <property type="match status" value="1"/>
</dbReference>
<feature type="transmembrane region" description="Helical" evidence="3">
    <location>
        <begin position="111"/>
        <end position="134"/>
    </location>
</feature>
<evidence type="ECO:0000313" key="5">
    <source>
        <dbReference type="Proteomes" id="UP000695000"/>
    </source>
</evidence>
<dbReference type="InterPro" id="IPR020846">
    <property type="entry name" value="MFS_dom"/>
</dbReference>
<keyword evidence="3" id="KW-0472">Membrane</keyword>
<reference evidence="6" key="1">
    <citation type="submission" date="2025-08" db="UniProtKB">
        <authorList>
            <consortium name="RefSeq"/>
        </authorList>
    </citation>
    <scope>IDENTIFICATION</scope>
    <source>
        <tissue evidence="6">Whole Larva</tissue>
    </source>
</reference>